<protein>
    <submittedName>
        <fullName evidence="3">Uncharacterized protein</fullName>
    </submittedName>
</protein>
<evidence type="ECO:0000313" key="3">
    <source>
        <dbReference type="EMBL" id="ORX73089.1"/>
    </source>
</evidence>
<organism evidence="3 4">
    <name type="scientific">Linderina pennispora</name>
    <dbReference type="NCBI Taxonomy" id="61395"/>
    <lineage>
        <taxon>Eukaryota</taxon>
        <taxon>Fungi</taxon>
        <taxon>Fungi incertae sedis</taxon>
        <taxon>Zoopagomycota</taxon>
        <taxon>Kickxellomycotina</taxon>
        <taxon>Kickxellomycetes</taxon>
        <taxon>Kickxellales</taxon>
        <taxon>Kickxellaceae</taxon>
        <taxon>Linderina</taxon>
    </lineage>
</organism>
<dbReference type="AlphaFoldDB" id="A0A1Y1WHU0"/>
<accession>A0A1Y1WHU0</accession>
<dbReference type="GeneID" id="63808848"/>
<feature type="region of interest" description="Disordered" evidence="1">
    <location>
        <begin position="92"/>
        <end position="186"/>
    </location>
</feature>
<evidence type="ECO:0000256" key="2">
    <source>
        <dbReference type="SAM" id="SignalP"/>
    </source>
</evidence>
<comment type="caution">
    <text evidence="3">The sequence shown here is derived from an EMBL/GenBank/DDBJ whole genome shotgun (WGS) entry which is preliminary data.</text>
</comment>
<dbReference type="RefSeq" id="XP_040746429.1">
    <property type="nucleotide sequence ID" value="XM_040892200.1"/>
</dbReference>
<sequence>MRVTSYLLLLPLFVAMARSDDDYSSFISSLSYNWQNEYSDLRFQVNQLQKNDPQQYQALVLALGLKPGVYSQRAVGVRREVGIEVCPAPNSEQTFDEAKATPTKGTDDSGNIVISVPTHSPTSSSDDGSDMESSEGTDSGDVSGSEGSKSASKKKKPASASGDSSADEESTPSSHKSKSSSVQYGNPVVSNLDFQTQGVRPTGTGYNAAALASTPFAAGTLALVALTVLF</sequence>
<proteinExistence type="predicted"/>
<gene>
    <name evidence="3" type="ORF">DL89DRAFT_87903</name>
</gene>
<dbReference type="OrthoDB" id="5571955at2759"/>
<evidence type="ECO:0000256" key="1">
    <source>
        <dbReference type="SAM" id="MobiDB-lite"/>
    </source>
</evidence>
<dbReference type="Proteomes" id="UP000193922">
    <property type="component" value="Unassembled WGS sequence"/>
</dbReference>
<keyword evidence="2" id="KW-0732">Signal</keyword>
<evidence type="ECO:0000313" key="4">
    <source>
        <dbReference type="Proteomes" id="UP000193922"/>
    </source>
</evidence>
<dbReference type="EMBL" id="MCFD01000002">
    <property type="protein sequence ID" value="ORX73089.1"/>
    <property type="molecule type" value="Genomic_DNA"/>
</dbReference>
<feature type="chain" id="PRO_5010996947" evidence="2">
    <location>
        <begin position="20"/>
        <end position="230"/>
    </location>
</feature>
<keyword evidence="4" id="KW-1185">Reference proteome</keyword>
<feature type="compositionally biased region" description="Low complexity" evidence="1">
    <location>
        <begin position="136"/>
        <end position="150"/>
    </location>
</feature>
<name>A0A1Y1WHU0_9FUNG</name>
<feature type="signal peptide" evidence="2">
    <location>
        <begin position="1"/>
        <end position="19"/>
    </location>
</feature>
<reference evidence="3 4" key="1">
    <citation type="submission" date="2016-07" db="EMBL/GenBank/DDBJ databases">
        <title>Pervasive Adenine N6-methylation of Active Genes in Fungi.</title>
        <authorList>
            <consortium name="DOE Joint Genome Institute"/>
            <person name="Mondo S.J."/>
            <person name="Dannebaum R.O."/>
            <person name="Kuo R.C."/>
            <person name="Labutti K."/>
            <person name="Haridas S."/>
            <person name="Kuo A."/>
            <person name="Salamov A."/>
            <person name="Ahrendt S.R."/>
            <person name="Lipzen A."/>
            <person name="Sullivan W."/>
            <person name="Andreopoulos W.B."/>
            <person name="Clum A."/>
            <person name="Lindquist E."/>
            <person name="Daum C."/>
            <person name="Ramamoorthy G.K."/>
            <person name="Gryganskyi A."/>
            <person name="Culley D."/>
            <person name="Magnuson J.K."/>
            <person name="James T.Y."/>
            <person name="O'Malley M.A."/>
            <person name="Stajich J.E."/>
            <person name="Spatafora J.W."/>
            <person name="Visel A."/>
            <person name="Grigoriev I.V."/>
        </authorList>
    </citation>
    <scope>NUCLEOTIDE SEQUENCE [LARGE SCALE GENOMIC DNA]</scope>
    <source>
        <strain evidence="3 4">ATCC 12442</strain>
    </source>
</reference>